<evidence type="ECO:0000313" key="2">
    <source>
        <dbReference type="EMBL" id="RKP50997.1"/>
    </source>
</evidence>
<feature type="region of interest" description="Disordered" evidence="1">
    <location>
        <begin position="1"/>
        <end position="37"/>
    </location>
</feature>
<dbReference type="Proteomes" id="UP000280434">
    <property type="component" value="Unassembled WGS sequence"/>
</dbReference>
<keyword evidence="3" id="KW-1185">Reference proteome</keyword>
<proteinExistence type="predicted"/>
<name>A0A494XJT7_9BURK</name>
<reference evidence="2 3" key="1">
    <citation type="submission" date="2018-10" db="EMBL/GenBank/DDBJ databases">
        <title>Paraburkholderia sp. 7MK8-2, isolated from soil.</title>
        <authorList>
            <person name="Gao Z.-H."/>
            <person name="Qiu L.-H."/>
        </authorList>
    </citation>
    <scope>NUCLEOTIDE SEQUENCE [LARGE SCALE GENOMIC DNA]</scope>
    <source>
        <strain evidence="2 3">7MK8-2</strain>
    </source>
</reference>
<evidence type="ECO:0000313" key="3">
    <source>
        <dbReference type="Proteomes" id="UP000280434"/>
    </source>
</evidence>
<accession>A0A494XJT7</accession>
<organism evidence="2 3">
    <name type="scientific">Trinickia fusca</name>
    <dbReference type="NCBI Taxonomy" id="2419777"/>
    <lineage>
        <taxon>Bacteria</taxon>
        <taxon>Pseudomonadati</taxon>
        <taxon>Pseudomonadota</taxon>
        <taxon>Betaproteobacteria</taxon>
        <taxon>Burkholderiales</taxon>
        <taxon>Burkholderiaceae</taxon>
        <taxon>Trinickia</taxon>
    </lineage>
</organism>
<evidence type="ECO:0000256" key="1">
    <source>
        <dbReference type="SAM" id="MobiDB-lite"/>
    </source>
</evidence>
<dbReference type="EMBL" id="RBZV01000002">
    <property type="protein sequence ID" value="RKP50997.1"/>
    <property type="molecule type" value="Genomic_DNA"/>
</dbReference>
<dbReference type="AlphaFoldDB" id="A0A494XJT7"/>
<sequence>MTEDLMNDTTVSQEQSQLAADVQANAAPQNAGTCEGKPADALQDFEDFSLDDIEVIESKVFA</sequence>
<feature type="compositionally biased region" description="Polar residues" evidence="1">
    <location>
        <begin position="7"/>
        <end position="18"/>
    </location>
</feature>
<gene>
    <name evidence="2" type="ORF">D7S89_08060</name>
</gene>
<protein>
    <submittedName>
        <fullName evidence="2">Uncharacterized protein</fullName>
    </submittedName>
</protein>
<comment type="caution">
    <text evidence="2">The sequence shown here is derived from an EMBL/GenBank/DDBJ whole genome shotgun (WGS) entry which is preliminary data.</text>
</comment>